<feature type="signal peptide" evidence="1">
    <location>
        <begin position="1"/>
        <end position="18"/>
    </location>
</feature>
<protein>
    <submittedName>
        <fullName evidence="2">Uncharacterized protein</fullName>
    </submittedName>
</protein>
<sequence>MKYVIRVLTLLMSLQASAQLSAGSSGMTVLSGTPVAIDGLTLVPATILNLADNTIQKSTSAVSGNPGSINRVYQFVTPIQFSGTAGVYYLPTELNGYSESSLQLAYSSGINTALAVTTASTVNATTHSVSNTLTNQPLAVVTASALPDFIPILSTLPATQYGTSTFTAVVDVYELNAAPTSAAVTVYIAKDPLVALSFNARSVLVGGKVVQNGSWGFDSSNDNFYILTTQGMTGQGHKAFGLTGVLTPGNTKGSLTIASTIAGVSGGELKITNNSDADKIDYFKQ</sequence>
<keyword evidence="1" id="KW-0732">Signal</keyword>
<dbReference type="EMBL" id="FOLQ01000036">
    <property type="protein sequence ID" value="SFF22404.1"/>
    <property type="molecule type" value="Genomic_DNA"/>
</dbReference>
<keyword evidence="3" id="KW-1185">Reference proteome</keyword>
<dbReference type="OrthoDB" id="933627at2"/>
<gene>
    <name evidence="2" type="ORF">SAMN05216167_13635</name>
</gene>
<name>A0A1I2GWU6_9BACT</name>
<accession>A0A1I2GWU6</accession>
<dbReference type="Proteomes" id="UP000198598">
    <property type="component" value="Unassembled WGS sequence"/>
</dbReference>
<organism evidence="2 3">
    <name type="scientific">Spirosoma endophyticum</name>
    <dbReference type="NCBI Taxonomy" id="662367"/>
    <lineage>
        <taxon>Bacteria</taxon>
        <taxon>Pseudomonadati</taxon>
        <taxon>Bacteroidota</taxon>
        <taxon>Cytophagia</taxon>
        <taxon>Cytophagales</taxon>
        <taxon>Cytophagaceae</taxon>
        <taxon>Spirosoma</taxon>
    </lineage>
</organism>
<proteinExistence type="predicted"/>
<dbReference type="AlphaFoldDB" id="A0A1I2GWU6"/>
<evidence type="ECO:0000313" key="3">
    <source>
        <dbReference type="Proteomes" id="UP000198598"/>
    </source>
</evidence>
<reference evidence="2 3" key="1">
    <citation type="submission" date="2016-10" db="EMBL/GenBank/DDBJ databases">
        <authorList>
            <person name="de Groot N.N."/>
        </authorList>
    </citation>
    <scope>NUCLEOTIDE SEQUENCE [LARGE SCALE GENOMIC DNA]</scope>
    <source>
        <strain evidence="2 3">DSM 26130</strain>
    </source>
</reference>
<dbReference type="RefSeq" id="WP_143100848.1">
    <property type="nucleotide sequence ID" value="NZ_FOLQ01000036.1"/>
</dbReference>
<evidence type="ECO:0000313" key="2">
    <source>
        <dbReference type="EMBL" id="SFF22404.1"/>
    </source>
</evidence>
<evidence type="ECO:0000256" key="1">
    <source>
        <dbReference type="SAM" id="SignalP"/>
    </source>
</evidence>
<feature type="chain" id="PRO_5011600762" evidence="1">
    <location>
        <begin position="19"/>
        <end position="285"/>
    </location>
</feature>